<comment type="caution">
    <text evidence="2">The sequence shown here is derived from an EMBL/GenBank/DDBJ whole genome shotgun (WGS) entry which is preliminary data.</text>
</comment>
<keyword evidence="1" id="KW-1133">Transmembrane helix</keyword>
<reference evidence="2" key="1">
    <citation type="submission" date="2020-03" db="EMBL/GenBank/DDBJ databases">
        <authorList>
            <person name="Kislichkina A."/>
            <person name="Dentovskaya S."/>
            <person name="Shaikhutdinov R."/>
            <person name="Ivanov S."/>
            <person name="Sizova A."/>
            <person name="Solomentsev V."/>
            <person name="Bogun A."/>
        </authorList>
    </citation>
    <scope>NUCLEOTIDE SEQUENCE</scope>
    <source>
        <strain evidence="2">SCPM-O-B-7610</strain>
    </source>
</reference>
<evidence type="ECO:0000313" key="2">
    <source>
        <dbReference type="EMBL" id="NIL23073.1"/>
    </source>
</evidence>
<organism evidence="2 3">
    <name type="scientific">Yersinia mollaretii</name>
    <dbReference type="NCBI Taxonomy" id="33060"/>
    <lineage>
        <taxon>Bacteria</taxon>
        <taxon>Pseudomonadati</taxon>
        <taxon>Pseudomonadota</taxon>
        <taxon>Gammaproteobacteria</taxon>
        <taxon>Enterobacterales</taxon>
        <taxon>Yersiniaceae</taxon>
        <taxon>Yersinia</taxon>
    </lineage>
</organism>
<proteinExistence type="predicted"/>
<accession>A0AA44CLU8</accession>
<feature type="transmembrane region" description="Helical" evidence="1">
    <location>
        <begin position="135"/>
        <end position="156"/>
    </location>
</feature>
<keyword evidence="1" id="KW-0812">Transmembrane</keyword>
<gene>
    <name evidence="2" type="ORF">HB991_11200</name>
</gene>
<feature type="transmembrane region" description="Helical" evidence="1">
    <location>
        <begin position="34"/>
        <end position="52"/>
    </location>
</feature>
<name>A0AA44CLU8_YERMO</name>
<dbReference type="EMBL" id="JAASAI010000010">
    <property type="protein sequence ID" value="NIL23073.1"/>
    <property type="molecule type" value="Genomic_DNA"/>
</dbReference>
<sequence length="208" mass="23640">MNYQSTNLLVYSVSLTVIVGISLCIAFFGLNAPIFYLLIVGLILSVWVSLSLHRLAETGFAYLIAEKTQWMIYVQGIPVQETRSSLKNPCFISVARLASFFSRFLIIKIVMQAALIYLALQQTLHLTSEESDPDWLLALRAIGVVIICIFTRKVWLTVKMLLALRRSEWLFEEVPREGFSYYQAYIIKQDKKSGNQILQPALAELLAL</sequence>
<feature type="transmembrane region" description="Helical" evidence="1">
    <location>
        <begin position="7"/>
        <end position="28"/>
    </location>
</feature>
<evidence type="ECO:0000313" key="3">
    <source>
        <dbReference type="Proteomes" id="UP000712947"/>
    </source>
</evidence>
<protein>
    <submittedName>
        <fullName evidence="2">Uncharacterized protein</fullName>
    </submittedName>
</protein>
<evidence type="ECO:0000256" key="1">
    <source>
        <dbReference type="SAM" id="Phobius"/>
    </source>
</evidence>
<dbReference type="AlphaFoldDB" id="A0AA44CLU8"/>
<dbReference type="Proteomes" id="UP000712947">
    <property type="component" value="Unassembled WGS sequence"/>
</dbReference>
<feature type="transmembrane region" description="Helical" evidence="1">
    <location>
        <begin position="100"/>
        <end position="120"/>
    </location>
</feature>
<keyword evidence="1" id="KW-0472">Membrane</keyword>
<dbReference type="RefSeq" id="WP_050144130.1">
    <property type="nucleotide sequence ID" value="NZ_CABHYE010000038.1"/>
</dbReference>